<keyword evidence="1" id="KW-1133">Transmembrane helix</keyword>
<organism>
    <name type="scientific">Branchiostoma floridae</name>
    <name type="common">Florida lancelet</name>
    <name type="synonym">Amphioxus</name>
    <dbReference type="NCBI Taxonomy" id="7739"/>
    <lineage>
        <taxon>Eukaryota</taxon>
        <taxon>Metazoa</taxon>
        <taxon>Chordata</taxon>
        <taxon>Cephalochordata</taxon>
        <taxon>Leptocardii</taxon>
        <taxon>Amphioxiformes</taxon>
        <taxon>Branchiostomatidae</taxon>
        <taxon>Branchiostoma</taxon>
    </lineage>
</organism>
<feature type="transmembrane region" description="Helical" evidence="1">
    <location>
        <begin position="76"/>
        <end position="95"/>
    </location>
</feature>
<name>C3Y3T7_BRAFL</name>
<evidence type="ECO:0000256" key="1">
    <source>
        <dbReference type="SAM" id="Phobius"/>
    </source>
</evidence>
<keyword evidence="1" id="KW-0812">Transmembrane</keyword>
<dbReference type="InParanoid" id="C3Y3T7"/>
<accession>C3Y3T7</accession>
<gene>
    <name evidence="2" type="ORF">BRAFLDRAFT_103901</name>
</gene>
<dbReference type="AlphaFoldDB" id="C3Y3T7"/>
<proteinExistence type="predicted"/>
<evidence type="ECO:0000313" key="2">
    <source>
        <dbReference type="EMBL" id="EEN64963.1"/>
    </source>
</evidence>
<protein>
    <submittedName>
        <fullName evidence="2">Uncharacterized protein</fullName>
    </submittedName>
</protein>
<keyword evidence="1" id="KW-0472">Membrane</keyword>
<sequence length="121" mass="13604">MWGFQGVPRIDHPWRARWWSDSTYANSSVSCRIWAGAFQTSGASAYKLRPLSRLLWRVSSGNFLRSGNSVRKNMPVATDLVVFPVFFVLALSVVLKGSEMDVERKPLLFLPYSSLSHQPAG</sequence>
<dbReference type="EMBL" id="GG666484">
    <property type="protein sequence ID" value="EEN64963.1"/>
    <property type="molecule type" value="Genomic_DNA"/>
</dbReference>
<reference evidence="2" key="1">
    <citation type="journal article" date="2008" name="Nature">
        <title>The amphioxus genome and the evolution of the chordate karyotype.</title>
        <authorList>
            <consortium name="US DOE Joint Genome Institute (JGI-PGF)"/>
            <person name="Putnam N.H."/>
            <person name="Butts T."/>
            <person name="Ferrier D.E.K."/>
            <person name="Furlong R.F."/>
            <person name="Hellsten U."/>
            <person name="Kawashima T."/>
            <person name="Robinson-Rechavi M."/>
            <person name="Shoguchi E."/>
            <person name="Terry A."/>
            <person name="Yu J.-K."/>
            <person name="Benito-Gutierrez E.L."/>
            <person name="Dubchak I."/>
            <person name="Garcia-Fernandez J."/>
            <person name="Gibson-Brown J.J."/>
            <person name="Grigoriev I.V."/>
            <person name="Horton A.C."/>
            <person name="de Jong P.J."/>
            <person name="Jurka J."/>
            <person name="Kapitonov V.V."/>
            <person name="Kohara Y."/>
            <person name="Kuroki Y."/>
            <person name="Lindquist E."/>
            <person name="Lucas S."/>
            <person name="Osoegawa K."/>
            <person name="Pennacchio L.A."/>
            <person name="Salamov A.A."/>
            <person name="Satou Y."/>
            <person name="Sauka-Spengler T."/>
            <person name="Schmutz J."/>
            <person name="Shin-I T."/>
            <person name="Toyoda A."/>
            <person name="Bronner-Fraser M."/>
            <person name="Fujiyama A."/>
            <person name="Holland L.Z."/>
            <person name="Holland P.W.H."/>
            <person name="Satoh N."/>
            <person name="Rokhsar D.S."/>
        </authorList>
    </citation>
    <scope>NUCLEOTIDE SEQUENCE [LARGE SCALE GENOMIC DNA]</scope>
    <source>
        <strain evidence="2">S238N-H82</strain>
        <tissue evidence="2">Testes</tissue>
    </source>
</reference>